<dbReference type="InterPro" id="IPR003593">
    <property type="entry name" value="AAA+_ATPase"/>
</dbReference>
<dbReference type="EMBL" id="FNLO01000006">
    <property type="protein sequence ID" value="SDV48960.1"/>
    <property type="molecule type" value="Genomic_DNA"/>
</dbReference>
<dbReference type="InterPro" id="IPR003439">
    <property type="entry name" value="ABC_transporter-like_ATP-bd"/>
</dbReference>
<dbReference type="AlphaFoldDB" id="A0A1H2PQ90"/>
<accession>A0A1H2PQ90</accession>
<evidence type="ECO:0000256" key="5">
    <source>
        <dbReference type="ARBA" id="ARBA00022741"/>
    </source>
</evidence>
<dbReference type="SUPFAM" id="SSF52540">
    <property type="entry name" value="P-loop containing nucleoside triphosphate hydrolases"/>
    <property type="match status" value="1"/>
</dbReference>
<keyword evidence="4" id="KW-0472">Membrane</keyword>
<proteinExistence type="inferred from homology"/>
<dbReference type="PANTHER" id="PTHR42788:SF13">
    <property type="entry name" value="ALIPHATIC SULFONATES IMPORT ATP-BINDING PROTEIN SSUB"/>
    <property type="match status" value="1"/>
</dbReference>
<keyword evidence="5" id="KW-0547">Nucleotide-binding</keyword>
<dbReference type="InterPro" id="IPR017871">
    <property type="entry name" value="ABC_transporter-like_CS"/>
</dbReference>
<evidence type="ECO:0000256" key="4">
    <source>
        <dbReference type="ARBA" id="ARBA00022519"/>
    </source>
</evidence>
<dbReference type="GO" id="GO:0005524">
    <property type="term" value="F:ATP binding"/>
    <property type="evidence" value="ECO:0007669"/>
    <property type="project" value="UniProtKB-KW"/>
</dbReference>
<evidence type="ECO:0000313" key="9">
    <source>
        <dbReference type="Proteomes" id="UP000243719"/>
    </source>
</evidence>
<keyword evidence="3" id="KW-1003">Cell membrane</keyword>
<evidence type="ECO:0000259" key="7">
    <source>
        <dbReference type="PROSITE" id="PS50893"/>
    </source>
</evidence>
<comment type="similarity">
    <text evidence="1">Belongs to the ABC transporter superfamily.</text>
</comment>
<dbReference type="STRING" id="1770053.SAMN05216551_106206"/>
<evidence type="ECO:0000256" key="3">
    <source>
        <dbReference type="ARBA" id="ARBA00022475"/>
    </source>
</evidence>
<evidence type="ECO:0000256" key="2">
    <source>
        <dbReference type="ARBA" id="ARBA00022448"/>
    </source>
</evidence>
<dbReference type="PROSITE" id="PS00211">
    <property type="entry name" value="ABC_TRANSPORTER_1"/>
    <property type="match status" value="1"/>
</dbReference>
<dbReference type="PROSITE" id="PS50893">
    <property type="entry name" value="ABC_TRANSPORTER_2"/>
    <property type="match status" value="1"/>
</dbReference>
<organism evidence="8 9">
    <name type="scientific">Chitinasiproducens palmae</name>
    <dbReference type="NCBI Taxonomy" id="1770053"/>
    <lineage>
        <taxon>Bacteria</taxon>
        <taxon>Pseudomonadati</taxon>
        <taxon>Pseudomonadota</taxon>
        <taxon>Betaproteobacteria</taxon>
        <taxon>Burkholderiales</taxon>
        <taxon>Burkholderiaceae</taxon>
        <taxon>Chitinasiproducens</taxon>
    </lineage>
</organism>
<keyword evidence="4" id="KW-0997">Cell inner membrane</keyword>
<dbReference type="RefSeq" id="WP_091908405.1">
    <property type="nucleotide sequence ID" value="NZ_FNLO01000006.1"/>
</dbReference>
<dbReference type="Gene3D" id="3.40.50.300">
    <property type="entry name" value="P-loop containing nucleotide triphosphate hydrolases"/>
    <property type="match status" value="1"/>
</dbReference>
<dbReference type="InterPro" id="IPR027417">
    <property type="entry name" value="P-loop_NTPase"/>
</dbReference>
<dbReference type="GO" id="GO:0016887">
    <property type="term" value="F:ATP hydrolysis activity"/>
    <property type="evidence" value="ECO:0007669"/>
    <property type="project" value="InterPro"/>
</dbReference>
<keyword evidence="6 8" id="KW-0067">ATP-binding</keyword>
<dbReference type="Pfam" id="PF00005">
    <property type="entry name" value="ABC_tran"/>
    <property type="match status" value="1"/>
</dbReference>
<evidence type="ECO:0000256" key="6">
    <source>
        <dbReference type="ARBA" id="ARBA00022840"/>
    </source>
</evidence>
<keyword evidence="9" id="KW-1185">Reference proteome</keyword>
<sequence length="289" mass="30276">MSRAFAALGSAAQTAEIASGDDDAVARAATAVGGVSVRGLTKYFVAPDGARHAVIDRLSFDVPPGQFVCVLGASGSGKTTLLRLLGGLASPDAGRVDFAAPSSRGFVFQQDALLPWRSVLDNVAFGLAMRGVARAERRRRALALLDTVGLGGLHDQLPNRLSGGMRQRVNLARALAVEPTVLLMDEPFSALDVRTRSRLQGELRDIWRARRSTVIFVTHQIDEALQLGQRVMVLGAGGAGILADLAVPASEAARAALATRIHALIDGASQPVAAASAVDGHVQSPEHQR</sequence>
<protein>
    <submittedName>
        <fullName evidence="8">NitT/TauT family transport system ATP-binding protein</fullName>
    </submittedName>
</protein>
<gene>
    <name evidence="8" type="ORF">SAMN05216551_106206</name>
</gene>
<name>A0A1H2PQ90_9BURK</name>
<evidence type="ECO:0000256" key="1">
    <source>
        <dbReference type="ARBA" id="ARBA00005417"/>
    </source>
</evidence>
<dbReference type="SMART" id="SM00382">
    <property type="entry name" value="AAA"/>
    <property type="match status" value="1"/>
</dbReference>
<keyword evidence="2" id="KW-0813">Transport</keyword>
<reference evidence="9" key="1">
    <citation type="submission" date="2016-09" db="EMBL/GenBank/DDBJ databases">
        <authorList>
            <person name="Varghese N."/>
            <person name="Submissions S."/>
        </authorList>
    </citation>
    <scope>NUCLEOTIDE SEQUENCE [LARGE SCALE GENOMIC DNA]</scope>
    <source>
        <strain evidence="9">JS23</strain>
    </source>
</reference>
<feature type="domain" description="ABC transporter" evidence="7">
    <location>
        <begin position="35"/>
        <end position="261"/>
    </location>
</feature>
<dbReference type="Proteomes" id="UP000243719">
    <property type="component" value="Unassembled WGS sequence"/>
</dbReference>
<dbReference type="PANTHER" id="PTHR42788">
    <property type="entry name" value="TAURINE IMPORT ATP-BINDING PROTEIN-RELATED"/>
    <property type="match status" value="1"/>
</dbReference>
<evidence type="ECO:0000313" key="8">
    <source>
        <dbReference type="EMBL" id="SDV48960.1"/>
    </source>
</evidence>
<dbReference type="InterPro" id="IPR050166">
    <property type="entry name" value="ABC_transporter_ATP-bind"/>
</dbReference>